<evidence type="ECO:0000256" key="3">
    <source>
        <dbReference type="SAM" id="Phobius"/>
    </source>
</evidence>
<keyword evidence="3" id="KW-1133">Transmembrane helix</keyword>
<dbReference type="RefSeq" id="WP_301591391.1">
    <property type="nucleotide sequence ID" value="NZ_JAPFQI010000014.1"/>
</dbReference>
<dbReference type="Proteomes" id="UP001526430">
    <property type="component" value="Unassembled WGS sequence"/>
</dbReference>
<proteinExistence type="predicted"/>
<dbReference type="EMBL" id="JAPFQI010000014">
    <property type="protein sequence ID" value="MCW8087218.1"/>
    <property type="molecule type" value="Genomic_DNA"/>
</dbReference>
<dbReference type="Gene3D" id="1.20.120.20">
    <property type="entry name" value="Apolipoprotein"/>
    <property type="match status" value="1"/>
</dbReference>
<gene>
    <name evidence="4" type="ORF">OF850_16410</name>
</gene>
<keyword evidence="1" id="KW-0175">Coiled coil</keyword>
<accession>A0ABT3NZ53</accession>
<evidence type="ECO:0000256" key="2">
    <source>
        <dbReference type="SAM" id="MobiDB-lite"/>
    </source>
</evidence>
<keyword evidence="3" id="KW-0812">Transmembrane</keyword>
<feature type="region of interest" description="Disordered" evidence="2">
    <location>
        <begin position="1"/>
        <end position="45"/>
    </location>
</feature>
<feature type="compositionally biased region" description="Basic and acidic residues" evidence="2">
    <location>
        <begin position="13"/>
        <end position="23"/>
    </location>
</feature>
<feature type="transmembrane region" description="Helical" evidence="3">
    <location>
        <begin position="112"/>
        <end position="129"/>
    </location>
</feature>
<evidence type="ECO:0000256" key="1">
    <source>
        <dbReference type="SAM" id="Coils"/>
    </source>
</evidence>
<evidence type="ECO:0000313" key="4">
    <source>
        <dbReference type="EMBL" id="MCW8087218.1"/>
    </source>
</evidence>
<reference evidence="4 5" key="1">
    <citation type="submission" date="2022-10" db="EMBL/GenBank/DDBJ databases">
        <title>Roseococcus glaciei nov., sp. nov., isolated from glacier.</title>
        <authorList>
            <person name="Liu Q."/>
            <person name="Xin Y.-H."/>
        </authorList>
    </citation>
    <scope>NUCLEOTIDE SEQUENCE [LARGE SCALE GENOMIC DNA]</scope>
    <source>
        <strain evidence="4 5">MDT2-1-1</strain>
    </source>
</reference>
<feature type="coiled-coil region" evidence="1">
    <location>
        <begin position="45"/>
        <end position="72"/>
    </location>
</feature>
<comment type="caution">
    <text evidence="4">The sequence shown here is derived from an EMBL/GenBank/DDBJ whole genome shotgun (WGS) entry which is preliminary data.</text>
</comment>
<name>A0ABT3NZ53_9PROT</name>
<organism evidence="4 5">
    <name type="scientific">Sabulicella glaciei</name>
    <dbReference type="NCBI Taxonomy" id="2984948"/>
    <lineage>
        <taxon>Bacteria</taxon>
        <taxon>Pseudomonadati</taxon>
        <taxon>Pseudomonadota</taxon>
        <taxon>Alphaproteobacteria</taxon>
        <taxon>Acetobacterales</taxon>
        <taxon>Acetobacteraceae</taxon>
        <taxon>Sabulicella</taxon>
    </lineage>
</organism>
<keyword evidence="5" id="KW-1185">Reference proteome</keyword>
<evidence type="ECO:0000313" key="5">
    <source>
        <dbReference type="Proteomes" id="UP001526430"/>
    </source>
</evidence>
<evidence type="ECO:0008006" key="6">
    <source>
        <dbReference type="Google" id="ProtNLM"/>
    </source>
</evidence>
<dbReference type="SUPFAM" id="SSF58113">
    <property type="entry name" value="Apolipoprotein A-I"/>
    <property type="match status" value="1"/>
</dbReference>
<protein>
    <recommendedName>
        <fullName evidence="6">DUF883 domain-containing protein</fullName>
    </recommendedName>
</protein>
<feature type="compositionally biased region" description="Basic and acidic residues" evidence="2">
    <location>
        <begin position="33"/>
        <end position="45"/>
    </location>
</feature>
<sequence>MMDTPTTYGDLRNTADDKARDLGSKAQGMADDMSEKAQDLARDVSDRAQHLAEDARAELMALREKVETLMSERVTPALNHAADQAEATMNAARTHLRDGGERIGERVREQPLLALALAALAGFIVAALVRR</sequence>
<keyword evidence="3" id="KW-0472">Membrane</keyword>